<sequence>MVDPWQWEVSLGHALLRVGEVHAHSPLPVALLYHDYIGQPVRASDFWMNPKRQSFLDTPRGWPPTSGRVVSPLRPDRLVPRIDASLWTMTSGEIRACHWGPCEHVRSFPVESRRVGPHRSESELPIWTHFSWSAGFNGTRTHVLPVTSPPDRVSETSPTPRGRELHLKMWDGGHALNATVQGRPSIRCAPRAVYDEESEDFRRRPRVGSCGYLQLDDTLDGHRLVIQPVEWPLRRFHLILLSPNLK</sequence>
<name>A0AAD3SE78_NEPGR</name>
<comment type="caution">
    <text evidence="1">The sequence shown here is derived from an EMBL/GenBank/DDBJ whole genome shotgun (WGS) entry which is preliminary data.</text>
</comment>
<dbReference type="AlphaFoldDB" id="A0AAD3SE78"/>
<evidence type="ECO:0000313" key="1">
    <source>
        <dbReference type="EMBL" id="GMH09017.1"/>
    </source>
</evidence>
<accession>A0AAD3SE78</accession>
<organism evidence="1 2">
    <name type="scientific">Nepenthes gracilis</name>
    <name type="common">Slender pitcher plant</name>
    <dbReference type="NCBI Taxonomy" id="150966"/>
    <lineage>
        <taxon>Eukaryota</taxon>
        <taxon>Viridiplantae</taxon>
        <taxon>Streptophyta</taxon>
        <taxon>Embryophyta</taxon>
        <taxon>Tracheophyta</taxon>
        <taxon>Spermatophyta</taxon>
        <taxon>Magnoliopsida</taxon>
        <taxon>eudicotyledons</taxon>
        <taxon>Gunneridae</taxon>
        <taxon>Pentapetalae</taxon>
        <taxon>Caryophyllales</taxon>
        <taxon>Nepenthaceae</taxon>
        <taxon>Nepenthes</taxon>
    </lineage>
</organism>
<protein>
    <submittedName>
        <fullName evidence="1">Uncharacterized protein</fullName>
    </submittedName>
</protein>
<dbReference type="Proteomes" id="UP001279734">
    <property type="component" value="Unassembled WGS sequence"/>
</dbReference>
<reference evidence="1" key="1">
    <citation type="submission" date="2023-05" db="EMBL/GenBank/DDBJ databases">
        <title>Nepenthes gracilis genome sequencing.</title>
        <authorList>
            <person name="Fukushima K."/>
        </authorList>
    </citation>
    <scope>NUCLEOTIDE SEQUENCE</scope>
    <source>
        <strain evidence="1">SING2019-196</strain>
    </source>
</reference>
<proteinExistence type="predicted"/>
<gene>
    <name evidence="1" type="ORF">Nepgr_010857</name>
</gene>
<dbReference type="EMBL" id="BSYO01000008">
    <property type="protein sequence ID" value="GMH09017.1"/>
    <property type="molecule type" value="Genomic_DNA"/>
</dbReference>
<keyword evidence="2" id="KW-1185">Reference proteome</keyword>
<evidence type="ECO:0000313" key="2">
    <source>
        <dbReference type="Proteomes" id="UP001279734"/>
    </source>
</evidence>